<dbReference type="HOGENOM" id="CLU_2134309_0_0_1"/>
<reference evidence="1 2" key="1">
    <citation type="submission" date="2014-04" db="EMBL/GenBank/DDBJ databases">
        <authorList>
            <consortium name="DOE Joint Genome Institute"/>
            <person name="Kuo A."/>
            <person name="Kohler A."/>
            <person name="Jargeat P."/>
            <person name="Nagy L.G."/>
            <person name="Floudas D."/>
            <person name="Copeland A."/>
            <person name="Barry K.W."/>
            <person name="Cichocki N."/>
            <person name="Veneault-Fourrey C."/>
            <person name="LaButti K."/>
            <person name="Lindquist E.A."/>
            <person name="Lipzen A."/>
            <person name="Lundell T."/>
            <person name="Morin E."/>
            <person name="Murat C."/>
            <person name="Sun H."/>
            <person name="Tunlid A."/>
            <person name="Henrissat B."/>
            <person name="Grigoriev I.V."/>
            <person name="Hibbett D.S."/>
            <person name="Martin F."/>
            <person name="Nordberg H.P."/>
            <person name="Cantor M.N."/>
            <person name="Hua S.X."/>
        </authorList>
    </citation>
    <scope>NUCLEOTIDE SEQUENCE [LARGE SCALE GENOMIC DNA]</scope>
    <source>
        <strain evidence="1 2">Ve08.2h10</strain>
    </source>
</reference>
<evidence type="ECO:0000313" key="1">
    <source>
        <dbReference type="EMBL" id="KIK97091.1"/>
    </source>
</evidence>
<name>A0A0D0E0R9_9AGAM</name>
<keyword evidence="2" id="KW-1185">Reference proteome</keyword>
<reference evidence="2" key="2">
    <citation type="submission" date="2015-01" db="EMBL/GenBank/DDBJ databases">
        <title>Evolutionary Origins and Diversification of the Mycorrhizal Mutualists.</title>
        <authorList>
            <consortium name="DOE Joint Genome Institute"/>
            <consortium name="Mycorrhizal Genomics Consortium"/>
            <person name="Kohler A."/>
            <person name="Kuo A."/>
            <person name="Nagy L.G."/>
            <person name="Floudas D."/>
            <person name="Copeland A."/>
            <person name="Barry K.W."/>
            <person name="Cichocki N."/>
            <person name="Veneault-Fourrey C."/>
            <person name="LaButti K."/>
            <person name="Lindquist E.A."/>
            <person name="Lipzen A."/>
            <person name="Lundell T."/>
            <person name="Morin E."/>
            <person name="Murat C."/>
            <person name="Riley R."/>
            <person name="Ohm R."/>
            <person name="Sun H."/>
            <person name="Tunlid A."/>
            <person name="Henrissat B."/>
            <person name="Grigoriev I.V."/>
            <person name="Hibbett D.S."/>
            <person name="Martin F."/>
        </authorList>
    </citation>
    <scope>NUCLEOTIDE SEQUENCE [LARGE SCALE GENOMIC DNA]</scope>
    <source>
        <strain evidence="2">Ve08.2h10</strain>
    </source>
</reference>
<sequence>MSGFTLSLLLAQSEPVVPQKPAQKMAFKVAALQLHMEWDMWRKKWQKAMDAMDMANQGTLGKGLTLKLSAGVIPSVHEADDTHRCIVNEAIVRKGPRPMLGPLWFKTWLLPEL</sequence>
<proteinExistence type="predicted"/>
<organism evidence="1 2">
    <name type="scientific">Paxillus rubicundulus Ve08.2h10</name>
    <dbReference type="NCBI Taxonomy" id="930991"/>
    <lineage>
        <taxon>Eukaryota</taxon>
        <taxon>Fungi</taxon>
        <taxon>Dikarya</taxon>
        <taxon>Basidiomycota</taxon>
        <taxon>Agaricomycotina</taxon>
        <taxon>Agaricomycetes</taxon>
        <taxon>Agaricomycetidae</taxon>
        <taxon>Boletales</taxon>
        <taxon>Paxilineae</taxon>
        <taxon>Paxillaceae</taxon>
        <taxon>Paxillus</taxon>
    </lineage>
</organism>
<protein>
    <submittedName>
        <fullName evidence="1">Uncharacterized protein</fullName>
    </submittedName>
</protein>
<dbReference type="Proteomes" id="UP000054538">
    <property type="component" value="Unassembled WGS sequence"/>
</dbReference>
<gene>
    <name evidence="1" type="ORF">PAXRUDRAFT_10406</name>
</gene>
<accession>A0A0D0E0R9</accession>
<dbReference type="EMBL" id="KN824953">
    <property type="protein sequence ID" value="KIK97091.1"/>
    <property type="molecule type" value="Genomic_DNA"/>
</dbReference>
<dbReference type="AlphaFoldDB" id="A0A0D0E0R9"/>
<dbReference type="InParanoid" id="A0A0D0E0R9"/>
<evidence type="ECO:0000313" key="2">
    <source>
        <dbReference type="Proteomes" id="UP000054538"/>
    </source>
</evidence>